<dbReference type="Proteomes" id="UP000752696">
    <property type="component" value="Unassembled WGS sequence"/>
</dbReference>
<evidence type="ECO:0000259" key="5">
    <source>
        <dbReference type="PROSITE" id="PS50076"/>
    </source>
</evidence>
<evidence type="ECO:0000259" key="6">
    <source>
        <dbReference type="PROSITE" id="PS51074"/>
    </source>
</evidence>
<evidence type="ECO:0000256" key="1">
    <source>
        <dbReference type="ARBA" id="ARBA00006169"/>
    </source>
</evidence>
<dbReference type="Pfam" id="PF00226">
    <property type="entry name" value="DnaJ"/>
    <property type="match status" value="1"/>
</dbReference>
<dbReference type="PROSITE" id="PS51074">
    <property type="entry name" value="DPH_MB"/>
    <property type="match status" value="1"/>
</dbReference>
<keyword evidence="3" id="KW-0862">Zinc</keyword>
<dbReference type="GO" id="GO:0008198">
    <property type="term" value="F:ferrous iron binding"/>
    <property type="evidence" value="ECO:0007669"/>
    <property type="project" value="TreeGrafter"/>
</dbReference>
<feature type="domain" description="DPH-type MB" evidence="6">
    <location>
        <begin position="82"/>
        <end position="140"/>
    </location>
</feature>
<dbReference type="GO" id="GO:0001671">
    <property type="term" value="F:ATPase activator activity"/>
    <property type="evidence" value="ECO:0007669"/>
    <property type="project" value="TreeGrafter"/>
</dbReference>
<dbReference type="PANTHER" id="PTHR45255:SF1">
    <property type="entry name" value="DNAJ HOMOLOG SUBFAMILY C MEMBER 24"/>
    <property type="match status" value="1"/>
</dbReference>
<dbReference type="PROSITE" id="PS50076">
    <property type="entry name" value="DNAJ_2"/>
    <property type="match status" value="1"/>
</dbReference>
<keyword evidence="4" id="KW-0408">Iron</keyword>
<dbReference type="CDD" id="cd06257">
    <property type="entry name" value="DnaJ"/>
    <property type="match status" value="1"/>
</dbReference>
<dbReference type="AlphaFoldDB" id="A0A6V7H864"/>
<evidence type="ECO:0000313" key="7">
    <source>
        <dbReference type="EMBL" id="CAD1473985.1"/>
    </source>
</evidence>
<proteinExistence type="inferred from homology"/>
<protein>
    <recommendedName>
        <fullName evidence="9">J domain-containing protein</fullName>
    </recommendedName>
</protein>
<dbReference type="Gene3D" id="3.10.660.10">
    <property type="entry name" value="DPH Zinc finger"/>
    <property type="match status" value="1"/>
</dbReference>
<dbReference type="SMART" id="SM00271">
    <property type="entry name" value="DnaJ"/>
    <property type="match status" value="1"/>
</dbReference>
<sequence>MTSLMNYYDVLGCTRESTAEDVKRAYRALALKFHPDKNTSESDSANLQRVLEAWHTLRDPKSRREYDAVQRQEELDLENVPIYAKISIDEMKETDGNGDTLAYPCRCGGSYRIEKRYTWEKNQSIHVPCLECTFLVVIET</sequence>
<comment type="caution">
    <text evidence="7">The sequence shown here is derived from an EMBL/GenBank/DDBJ whole genome shotgun (WGS) entry which is preliminary data.</text>
</comment>
<feature type="domain" description="J" evidence="5">
    <location>
        <begin position="6"/>
        <end position="70"/>
    </location>
</feature>
<dbReference type="InterPro" id="IPR007872">
    <property type="entry name" value="DPH_MB_dom"/>
</dbReference>
<dbReference type="SUPFAM" id="SSF144217">
    <property type="entry name" value="CSL zinc finger"/>
    <property type="match status" value="1"/>
</dbReference>
<evidence type="ECO:0008006" key="9">
    <source>
        <dbReference type="Google" id="ProtNLM"/>
    </source>
</evidence>
<keyword evidence="2" id="KW-0479">Metal-binding</keyword>
<dbReference type="InterPro" id="IPR036869">
    <property type="entry name" value="J_dom_sf"/>
</dbReference>
<gene>
    <name evidence="7" type="ORF">MHI_LOCUS423574</name>
</gene>
<name>A0A6V7H864_9HYME</name>
<accession>A0A6V7H864</accession>
<keyword evidence="8" id="KW-1185">Reference proteome</keyword>
<dbReference type="PRINTS" id="PR00625">
    <property type="entry name" value="JDOMAIN"/>
</dbReference>
<dbReference type="PANTHER" id="PTHR45255">
    <property type="entry name" value="DNAJ HOMOLOG SUBFAMILY C MEMBER 24"/>
    <property type="match status" value="1"/>
</dbReference>
<comment type="similarity">
    <text evidence="1">Belongs to the DPH4 family.</text>
</comment>
<dbReference type="Gene3D" id="1.10.287.110">
    <property type="entry name" value="DnaJ domain"/>
    <property type="match status" value="1"/>
</dbReference>
<reference evidence="7" key="1">
    <citation type="submission" date="2020-07" db="EMBL/GenBank/DDBJ databases">
        <authorList>
            <person name="Nazaruddin N."/>
        </authorList>
    </citation>
    <scope>NUCLEOTIDE SEQUENCE</scope>
</reference>
<evidence type="ECO:0000256" key="3">
    <source>
        <dbReference type="ARBA" id="ARBA00022833"/>
    </source>
</evidence>
<evidence type="ECO:0000256" key="4">
    <source>
        <dbReference type="ARBA" id="ARBA00023004"/>
    </source>
</evidence>
<evidence type="ECO:0000256" key="2">
    <source>
        <dbReference type="ARBA" id="ARBA00022723"/>
    </source>
</evidence>
<dbReference type="SUPFAM" id="SSF46565">
    <property type="entry name" value="Chaperone J-domain"/>
    <property type="match status" value="1"/>
</dbReference>
<dbReference type="InterPro" id="IPR001623">
    <property type="entry name" value="DnaJ_domain"/>
</dbReference>
<organism evidence="7 8">
    <name type="scientific">Heterotrigona itama</name>
    <dbReference type="NCBI Taxonomy" id="395501"/>
    <lineage>
        <taxon>Eukaryota</taxon>
        <taxon>Metazoa</taxon>
        <taxon>Ecdysozoa</taxon>
        <taxon>Arthropoda</taxon>
        <taxon>Hexapoda</taxon>
        <taxon>Insecta</taxon>
        <taxon>Pterygota</taxon>
        <taxon>Neoptera</taxon>
        <taxon>Endopterygota</taxon>
        <taxon>Hymenoptera</taxon>
        <taxon>Apocrita</taxon>
        <taxon>Aculeata</taxon>
        <taxon>Apoidea</taxon>
        <taxon>Anthophila</taxon>
        <taxon>Apidae</taxon>
        <taxon>Heterotrigona</taxon>
    </lineage>
</organism>
<dbReference type="OrthoDB" id="66964at2759"/>
<evidence type="ECO:0000313" key="8">
    <source>
        <dbReference type="Proteomes" id="UP000752696"/>
    </source>
</evidence>
<dbReference type="EMBL" id="CAJDYZ010007041">
    <property type="protein sequence ID" value="CAD1473985.1"/>
    <property type="molecule type" value="Genomic_DNA"/>
</dbReference>
<dbReference type="InterPro" id="IPR036671">
    <property type="entry name" value="DPH_MB_sf"/>
</dbReference>